<gene>
    <name evidence="1" type="ORF">JHL16_27235</name>
</gene>
<comment type="caution">
    <text evidence="1">The sequence shown here is derived from an EMBL/GenBank/DDBJ whole genome shotgun (WGS) entry which is preliminary data.</text>
</comment>
<evidence type="ECO:0000313" key="2">
    <source>
        <dbReference type="Proteomes" id="UP000616151"/>
    </source>
</evidence>
<accession>A0ACC5RBS8</accession>
<sequence length="217" mass="21660">MWTPKKKLLLFRGRSPASLDFLGAQLGQSVSSLTLATFNDGSNLFGTPDPGQVILVVCGSNSGAAGVFTSCVVAGLPAALVTPSLSSQNTGAVFVAAAPRVDRGNITVTMSSAFESSAIGVWRAVWHGGLKTDAFAGNSSSAQSLVMAATAMAVGVAGAASVTPSFSSGLTNRGSLSDAFGYGWQFGDAVGAPPGALTIDASGTSYPLLAAASFAQM</sequence>
<evidence type="ECO:0000313" key="1">
    <source>
        <dbReference type="EMBL" id="MBK1870087.1"/>
    </source>
</evidence>
<dbReference type="Proteomes" id="UP000616151">
    <property type="component" value="Unassembled WGS sequence"/>
</dbReference>
<proteinExistence type="predicted"/>
<reference evidence="1" key="1">
    <citation type="submission" date="2021-01" db="EMBL/GenBank/DDBJ databases">
        <authorList>
            <person name="Sun Q."/>
        </authorList>
    </citation>
    <scope>NUCLEOTIDE SEQUENCE</scope>
    <source>
        <strain evidence="1">YIM B02566</strain>
    </source>
</reference>
<name>A0ACC5RBS8_9HYPH</name>
<keyword evidence="2" id="KW-1185">Reference proteome</keyword>
<protein>
    <submittedName>
        <fullName evidence="1">Uncharacterized protein</fullName>
    </submittedName>
</protein>
<organism evidence="1 2">
    <name type="scientific">Taklimakanibacter albus</name>
    <dbReference type="NCBI Taxonomy" id="2800327"/>
    <lineage>
        <taxon>Bacteria</taxon>
        <taxon>Pseudomonadati</taxon>
        <taxon>Pseudomonadota</taxon>
        <taxon>Alphaproteobacteria</taxon>
        <taxon>Hyphomicrobiales</taxon>
        <taxon>Aestuariivirgaceae</taxon>
        <taxon>Taklimakanibacter</taxon>
    </lineage>
</organism>
<dbReference type="EMBL" id="JAENHL010000008">
    <property type="protein sequence ID" value="MBK1870087.1"/>
    <property type="molecule type" value="Genomic_DNA"/>
</dbReference>